<dbReference type="Pfam" id="PF00753">
    <property type="entry name" value="Lactamase_B"/>
    <property type="match status" value="1"/>
</dbReference>
<sequence>MTEYTIYPLVVGANETDQGIMTYLRGYGRRIWIPIYVFVLKGADKNILIDTGLEQFVVPEEVATSYGWEILEFDQALARVGLRPEDIDIIIHTHLHNDHCENDNRCPRATVYVQRREYEFWQNPHPIDHRYYPDVLEGVREVVVIDGEEEIYSGIRVVPTPGHTAGGQTVLVNTSSGTAVITGFCCNEANFPQVGPAVAPGVHLDAILAWESAQKVREMGDILIPLHAVWPGQKKKIP</sequence>
<evidence type="ECO:0000256" key="1">
    <source>
        <dbReference type="ARBA" id="ARBA00001947"/>
    </source>
</evidence>
<comment type="similarity">
    <text evidence="2">Belongs to the metallo-beta-lactamase superfamily.</text>
</comment>
<keyword evidence="3" id="KW-0479">Metal-binding</keyword>
<reference evidence="6 7" key="1">
    <citation type="submission" date="2020-02" db="EMBL/GenBank/DDBJ databases">
        <title>Genome analysis of Thermosulfuriphilus ammonigenes ST65T, an anaerobic thermophilic chemolithoautotrophic bacterium isolated from a deep-sea hydrothermal vent.</title>
        <authorList>
            <person name="Slobodkina G."/>
            <person name="Allioux M."/>
            <person name="Merkel A."/>
            <person name="Alain K."/>
            <person name="Jebbar M."/>
            <person name="Slobodkin A."/>
        </authorList>
    </citation>
    <scope>NUCLEOTIDE SEQUENCE [LARGE SCALE GENOMIC DNA]</scope>
    <source>
        <strain evidence="6 7">ST65</strain>
    </source>
</reference>
<gene>
    <name evidence="6" type="ORF">G4V39_10870</name>
</gene>
<dbReference type="GO" id="GO:0046872">
    <property type="term" value="F:metal ion binding"/>
    <property type="evidence" value="ECO:0007669"/>
    <property type="project" value="UniProtKB-KW"/>
</dbReference>
<evidence type="ECO:0000256" key="5">
    <source>
        <dbReference type="ARBA" id="ARBA00022833"/>
    </source>
</evidence>
<dbReference type="EMBL" id="CP048877">
    <property type="protein sequence ID" value="QIJ72748.1"/>
    <property type="molecule type" value="Genomic_DNA"/>
</dbReference>
<keyword evidence="7" id="KW-1185">Reference proteome</keyword>
<evidence type="ECO:0000256" key="3">
    <source>
        <dbReference type="ARBA" id="ARBA00022723"/>
    </source>
</evidence>
<protein>
    <submittedName>
        <fullName evidence="6">N-acyl homoserine lactonase family protein</fullName>
    </submittedName>
</protein>
<dbReference type="SUPFAM" id="SSF56281">
    <property type="entry name" value="Metallo-hydrolase/oxidoreductase"/>
    <property type="match status" value="1"/>
</dbReference>
<proteinExistence type="inferred from homology"/>
<dbReference type="Proteomes" id="UP000502179">
    <property type="component" value="Chromosome"/>
</dbReference>
<dbReference type="PANTHER" id="PTHR42978:SF7">
    <property type="entry name" value="METALLO-HYDROLASE RV2300C-RELATED"/>
    <property type="match status" value="1"/>
</dbReference>
<dbReference type="InterPro" id="IPR051013">
    <property type="entry name" value="MBL_superfamily_lactonases"/>
</dbReference>
<dbReference type="AlphaFoldDB" id="A0A6G7PZ77"/>
<accession>A0A6G7PZ77</accession>
<dbReference type="GO" id="GO:0016787">
    <property type="term" value="F:hydrolase activity"/>
    <property type="evidence" value="ECO:0007669"/>
    <property type="project" value="UniProtKB-KW"/>
</dbReference>
<comment type="cofactor">
    <cofactor evidence="1">
        <name>Zn(2+)</name>
        <dbReference type="ChEBI" id="CHEBI:29105"/>
    </cofactor>
</comment>
<evidence type="ECO:0000256" key="4">
    <source>
        <dbReference type="ARBA" id="ARBA00022801"/>
    </source>
</evidence>
<organism evidence="6 7">
    <name type="scientific">Thermosulfuriphilus ammonigenes</name>
    <dbReference type="NCBI Taxonomy" id="1936021"/>
    <lineage>
        <taxon>Bacteria</taxon>
        <taxon>Pseudomonadati</taxon>
        <taxon>Thermodesulfobacteriota</taxon>
        <taxon>Thermodesulfobacteria</taxon>
        <taxon>Thermodesulfobacteriales</taxon>
        <taxon>Thermodesulfobacteriaceae</taxon>
        <taxon>Thermosulfuriphilus</taxon>
    </lineage>
</organism>
<keyword evidence="4" id="KW-0378">Hydrolase</keyword>
<evidence type="ECO:0000256" key="2">
    <source>
        <dbReference type="ARBA" id="ARBA00007749"/>
    </source>
</evidence>
<evidence type="ECO:0000313" key="6">
    <source>
        <dbReference type="EMBL" id="QIJ72748.1"/>
    </source>
</evidence>
<dbReference type="InterPro" id="IPR001279">
    <property type="entry name" value="Metallo-B-lactamas"/>
</dbReference>
<keyword evidence="5" id="KW-0862">Zinc</keyword>
<dbReference type="SMART" id="SM00849">
    <property type="entry name" value="Lactamase_B"/>
    <property type="match status" value="1"/>
</dbReference>
<dbReference type="CDD" id="cd07729">
    <property type="entry name" value="AHL_lactonase_MBL-fold"/>
    <property type="match status" value="1"/>
</dbReference>
<evidence type="ECO:0000313" key="7">
    <source>
        <dbReference type="Proteomes" id="UP000502179"/>
    </source>
</evidence>
<dbReference type="Gene3D" id="3.60.15.10">
    <property type="entry name" value="Ribonuclease Z/Hydroxyacylglutathione hydrolase-like"/>
    <property type="match status" value="1"/>
</dbReference>
<dbReference type="PANTHER" id="PTHR42978">
    <property type="entry name" value="QUORUM-QUENCHING LACTONASE YTNP-RELATED-RELATED"/>
    <property type="match status" value="1"/>
</dbReference>
<dbReference type="RefSeq" id="WP_166032963.1">
    <property type="nucleotide sequence ID" value="NZ_CP048877.1"/>
</dbReference>
<dbReference type="InterPro" id="IPR036866">
    <property type="entry name" value="RibonucZ/Hydroxyglut_hydro"/>
</dbReference>
<dbReference type="KEGG" id="tav:G4V39_10870"/>
<name>A0A6G7PZ77_9BACT</name>